<proteinExistence type="predicted"/>
<dbReference type="STRING" id="1003232.J9DBW4"/>
<sequence>MTNIKFQSPLIKPFTIHALPLFSMHFTNDDIVYFSKIPLTKEKCLFLSIVHFCKGEYILSVEWFFKYHKLKGIEVEIKDTQVDFIKNIENFSLRKFINNFEGEIDNIYQHTSQKNKTDLVNETMKDASQHNKLDYNDLINKNQCSNKKNLMPKDHLSLYNSYGNKESTFKKSKNSYYDWYNLDAPNLSNSQFFHVVMTSITKNDFLDNSFFESNFYNFFTHTIFMKVVDFYILHPVVEIRNFIISYILNVELSVVEREFEVFKGNFDNSSTVFARKQEFNNGDFGFQSGVKVENESNYINEYHTKNYGSTFSKNDQSFSSSISKNRVENLNYDIQFNNHLIKYFKNIEINNEALQVIFKALPFLLRSEDPLLYYIITPESCFSLISRIAISEDRLDLFYYIIIQKCACFININYQNPEINDILEIATDESQIEKLKLLDQLMNEQIDSNREPQPTQNEKCYLKTNISQYSFGFLSKCSVDNLKELVNALDYFSFYSTIANLVFELFFFSQSKCCEICYYLRENQIMNHSLVPSICYRLSKIYETVESLKSQKVHINDTNVPTFPRNSIQMDVMRKIMQSPEYFSLIYRCESRSFINLAGFKNKYFTSHNNSQELDSGENKEKPYWYKKILIFFNDQESIKILVSRVFINIRTALRIILTNIKQKPYLDLLAKNNKTDFQFLSTMIKPITRSTSMHTGVIFSNAFMNLATSNDTFIRFNTDLVFQTKFWNKFNGMSCMGLVHLMNSNSFEVLKALLPNDNMSDGGICLGLALTQYDNSIVLDNVDPLDFNEKMKNIDSNDAVSYNEQENRNLESLKDISGNSKINHSLLYSLPEGVKDPINDAIKMFNIENTYYSIETKTIESINAMKLSDYLENFIYSSSNVDDMLFYGSLIGIGILKVDSCNVNYAKKLLLISDSSDVLKSFASSVALGLIYLGSGVEDVENNDLIKEQTDVQWLQNLRENAYGMPNITTTENNKLIINQGQATHLKRQLKKKNLKILRKKVILEKTTKIIVIRLKIILNFAKKMMFLQVIARNWTMISKKCLFLRNLKVKWTILKVWAIIQVSITLRKVHWMKVLLFPHFILLNPCLI</sequence>
<dbReference type="GO" id="GO:0043161">
    <property type="term" value="P:proteasome-mediated ubiquitin-dependent protein catabolic process"/>
    <property type="evidence" value="ECO:0007669"/>
    <property type="project" value="TreeGrafter"/>
</dbReference>
<keyword evidence="3" id="KW-1185">Reference proteome</keyword>
<comment type="caution">
    <text evidence="2">The sequence shown here is derived from an EMBL/GenBank/DDBJ whole genome shotgun (WGS) entry which is preliminary data.</text>
</comment>
<protein>
    <recommendedName>
        <fullName evidence="4">Anaphase-promoting complex subunit 1</fullName>
    </recommendedName>
</protein>
<reference evidence="2 3" key="1">
    <citation type="submission" date="2011-08" db="EMBL/GenBank/DDBJ databases">
        <authorList>
            <person name="Liu Z.J."/>
            <person name="Shi F.L."/>
            <person name="Lu J.Q."/>
            <person name="Li M."/>
            <person name="Wang Z.L."/>
        </authorList>
    </citation>
    <scope>NUCLEOTIDE SEQUENCE [LARGE SCALE GENOMIC DNA]</scope>
    <source>
        <strain evidence="2 3">USNM 41457</strain>
    </source>
</reference>
<dbReference type="PANTHER" id="PTHR10943:SF2">
    <property type="entry name" value="26S PROTEASOME NON-ATPASE REGULATORY SUBUNIT 1"/>
    <property type="match status" value="1"/>
</dbReference>
<evidence type="ECO:0008006" key="4">
    <source>
        <dbReference type="Google" id="ProtNLM"/>
    </source>
</evidence>
<dbReference type="AlphaFoldDB" id="J9DBW4"/>
<dbReference type="PANTHER" id="PTHR10943">
    <property type="entry name" value="26S PROTEASOME NON-ATPASE REGULATORY SUBUNIT"/>
    <property type="match status" value="1"/>
</dbReference>
<accession>J9DBW4</accession>
<name>J9DBW4_EDHAE</name>
<gene>
    <name evidence="2" type="ORF">EDEG_00681</name>
</gene>
<dbReference type="OrthoDB" id="261572at2759"/>
<dbReference type="VEuPathDB" id="MicrosporidiaDB:EDEG_00681"/>
<dbReference type="Proteomes" id="UP000003163">
    <property type="component" value="Unassembled WGS sequence"/>
</dbReference>
<dbReference type="InterPro" id="IPR011989">
    <property type="entry name" value="ARM-like"/>
</dbReference>
<evidence type="ECO:0000256" key="1">
    <source>
        <dbReference type="ARBA" id="ARBA00022737"/>
    </source>
</evidence>
<reference evidence="3" key="2">
    <citation type="submission" date="2015-07" db="EMBL/GenBank/DDBJ databases">
        <title>Contrasting host-pathogen interactions and genome evolution in two generalist and specialist microsporidian pathogens of mosquitoes.</title>
        <authorList>
            <consortium name="The Broad Institute Genomics Platform"/>
            <consortium name="The Broad Institute Genome Sequencing Center for Infectious Disease"/>
            <person name="Cuomo C.A."/>
            <person name="Sanscrainte N.D."/>
            <person name="Goldberg J.M."/>
            <person name="Heiman D."/>
            <person name="Young S."/>
            <person name="Zeng Q."/>
            <person name="Becnel J.J."/>
            <person name="Birren B.W."/>
        </authorList>
    </citation>
    <scope>NUCLEOTIDE SEQUENCE [LARGE SCALE GENOMIC DNA]</scope>
    <source>
        <strain evidence="3">USNM 41457</strain>
    </source>
</reference>
<dbReference type="GO" id="GO:0008540">
    <property type="term" value="C:proteasome regulatory particle, base subcomplex"/>
    <property type="evidence" value="ECO:0007669"/>
    <property type="project" value="TreeGrafter"/>
</dbReference>
<dbReference type="Gene3D" id="1.25.10.10">
    <property type="entry name" value="Leucine-rich Repeat Variant"/>
    <property type="match status" value="1"/>
</dbReference>
<organism evidence="2 3">
    <name type="scientific">Edhazardia aedis (strain USNM 41457)</name>
    <name type="common">Microsporidian parasite</name>
    <dbReference type="NCBI Taxonomy" id="1003232"/>
    <lineage>
        <taxon>Eukaryota</taxon>
        <taxon>Fungi</taxon>
        <taxon>Fungi incertae sedis</taxon>
        <taxon>Microsporidia</taxon>
        <taxon>Edhazardia</taxon>
    </lineage>
</organism>
<evidence type="ECO:0000313" key="3">
    <source>
        <dbReference type="Proteomes" id="UP000003163"/>
    </source>
</evidence>
<dbReference type="GO" id="GO:0005634">
    <property type="term" value="C:nucleus"/>
    <property type="evidence" value="ECO:0007669"/>
    <property type="project" value="TreeGrafter"/>
</dbReference>
<dbReference type="GO" id="GO:0034515">
    <property type="term" value="C:proteasome storage granule"/>
    <property type="evidence" value="ECO:0007669"/>
    <property type="project" value="TreeGrafter"/>
</dbReference>
<evidence type="ECO:0000313" key="2">
    <source>
        <dbReference type="EMBL" id="EJW05216.1"/>
    </source>
</evidence>
<dbReference type="HOGENOM" id="CLU_284687_0_0_1"/>
<keyword evidence="1" id="KW-0677">Repeat</keyword>
<dbReference type="InParanoid" id="J9DBW4"/>
<dbReference type="EMBL" id="AFBI03000008">
    <property type="protein sequence ID" value="EJW05216.1"/>
    <property type="molecule type" value="Genomic_DNA"/>
</dbReference>